<dbReference type="GO" id="GO:0004888">
    <property type="term" value="F:transmembrane signaling receptor activity"/>
    <property type="evidence" value="ECO:0000318"/>
    <property type="project" value="GO_Central"/>
</dbReference>
<dbReference type="Pfam" id="PF01822">
    <property type="entry name" value="WSC"/>
    <property type="match status" value="2"/>
</dbReference>
<reference evidence="11 12" key="1">
    <citation type="journal article" date="2007" name="Science">
        <title>Sea anemone genome reveals ancestral eumetazoan gene repertoire and genomic organization.</title>
        <authorList>
            <person name="Putnam N.H."/>
            <person name="Srivastava M."/>
            <person name="Hellsten U."/>
            <person name="Dirks B."/>
            <person name="Chapman J."/>
            <person name="Salamov A."/>
            <person name="Terry A."/>
            <person name="Shapiro H."/>
            <person name="Lindquist E."/>
            <person name="Kapitonov V.V."/>
            <person name="Jurka J."/>
            <person name="Genikhovich G."/>
            <person name="Grigoriev I.V."/>
            <person name="Lucas S.M."/>
            <person name="Steele R.E."/>
            <person name="Finnerty J.R."/>
            <person name="Technau U."/>
            <person name="Martindale M.Q."/>
            <person name="Rokhsar D.S."/>
        </authorList>
    </citation>
    <scope>NUCLEOTIDE SEQUENCE [LARGE SCALE GENOMIC DNA]</scope>
    <source>
        <strain evidence="12">CH2 X CH6</strain>
    </source>
</reference>
<keyword evidence="3 9" id="KW-0732">Signal</keyword>
<dbReference type="GO" id="GO:0005886">
    <property type="term" value="C:plasma membrane"/>
    <property type="evidence" value="ECO:0000318"/>
    <property type="project" value="GO_Central"/>
</dbReference>
<organism evidence="11 12">
    <name type="scientific">Nematostella vectensis</name>
    <name type="common">Starlet sea anemone</name>
    <dbReference type="NCBI Taxonomy" id="45351"/>
    <lineage>
        <taxon>Eukaryota</taxon>
        <taxon>Metazoa</taxon>
        <taxon>Cnidaria</taxon>
        <taxon>Anthozoa</taxon>
        <taxon>Hexacorallia</taxon>
        <taxon>Actiniaria</taxon>
        <taxon>Edwardsiidae</taxon>
        <taxon>Nematostella</taxon>
    </lineage>
</organism>
<accession>A7REP9</accession>
<dbReference type="InterPro" id="IPR051836">
    <property type="entry name" value="Kremen_rcpt"/>
</dbReference>
<feature type="chain" id="PRO_5002711709" description="WSC domain-containing protein" evidence="9">
    <location>
        <begin position="26"/>
        <end position="1922"/>
    </location>
</feature>
<feature type="compositionally biased region" description="Basic and acidic residues" evidence="8">
    <location>
        <begin position="1148"/>
        <end position="1183"/>
    </location>
</feature>
<dbReference type="PANTHER" id="PTHR24269">
    <property type="entry name" value="KREMEN PROTEIN"/>
    <property type="match status" value="1"/>
</dbReference>
<feature type="compositionally biased region" description="Basic and acidic residues" evidence="8">
    <location>
        <begin position="1349"/>
        <end position="1358"/>
    </location>
</feature>
<feature type="compositionally biased region" description="Basic and acidic residues" evidence="8">
    <location>
        <begin position="1045"/>
        <end position="1076"/>
    </location>
</feature>
<feature type="region of interest" description="Disordered" evidence="8">
    <location>
        <begin position="949"/>
        <end position="994"/>
    </location>
</feature>
<evidence type="ECO:0000256" key="3">
    <source>
        <dbReference type="ARBA" id="ARBA00022729"/>
    </source>
</evidence>
<evidence type="ECO:0000256" key="8">
    <source>
        <dbReference type="SAM" id="MobiDB-lite"/>
    </source>
</evidence>
<keyword evidence="4" id="KW-1133">Transmembrane helix</keyword>
<proteinExistence type="predicted"/>
<feature type="compositionally biased region" description="Basic and acidic residues" evidence="8">
    <location>
        <begin position="809"/>
        <end position="830"/>
    </location>
</feature>
<dbReference type="PANTHER" id="PTHR24269:SF16">
    <property type="entry name" value="PROTEIN SLG1"/>
    <property type="match status" value="1"/>
</dbReference>
<dbReference type="OMA" id="ITNEHDS"/>
<evidence type="ECO:0000256" key="6">
    <source>
        <dbReference type="ARBA" id="ARBA00023180"/>
    </source>
</evidence>
<evidence type="ECO:0000256" key="1">
    <source>
        <dbReference type="ARBA" id="ARBA00004167"/>
    </source>
</evidence>
<feature type="compositionally biased region" description="Basic and acidic residues" evidence="8">
    <location>
        <begin position="1255"/>
        <end position="1290"/>
    </location>
</feature>
<evidence type="ECO:0000256" key="2">
    <source>
        <dbReference type="ARBA" id="ARBA00022692"/>
    </source>
</evidence>
<dbReference type="EMBL" id="DS469507">
    <property type="protein sequence ID" value="EDO49951.1"/>
    <property type="molecule type" value="Genomic_DNA"/>
</dbReference>
<feature type="compositionally biased region" description="Polar residues" evidence="8">
    <location>
        <begin position="566"/>
        <end position="592"/>
    </location>
</feature>
<dbReference type="Proteomes" id="UP000001593">
    <property type="component" value="Unassembled WGS sequence"/>
</dbReference>
<feature type="coiled-coil region" evidence="7">
    <location>
        <begin position="671"/>
        <end position="735"/>
    </location>
</feature>
<feature type="compositionally biased region" description="Basic and acidic residues" evidence="8">
    <location>
        <begin position="1102"/>
        <end position="1119"/>
    </location>
</feature>
<feature type="region of interest" description="Disordered" evidence="8">
    <location>
        <begin position="748"/>
        <end position="832"/>
    </location>
</feature>
<feature type="compositionally biased region" description="Polar residues" evidence="8">
    <location>
        <begin position="984"/>
        <end position="994"/>
    </location>
</feature>
<evidence type="ECO:0000256" key="4">
    <source>
        <dbReference type="ARBA" id="ARBA00022989"/>
    </source>
</evidence>
<dbReference type="PROSITE" id="PS51212">
    <property type="entry name" value="WSC"/>
    <property type="match status" value="2"/>
</dbReference>
<feature type="compositionally biased region" description="Basic and acidic residues" evidence="8">
    <location>
        <begin position="967"/>
        <end position="983"/>
    </location>
</feature>
<feature type="compositionally biased region" description="Polar residues" evidence="8">
    <location>
        <begin position="1228"/>
        <end position="1241"/>
    </location>
</feature>
<feature type="signal peptide" evidence="9">
    <location>
        <begin position="1"/>
        <end position="25"/>
    </location>
</feature>
<feature type="compositionally biased region" description="Basic and acidic residues" evidence="8">
    <location>
        <begin position="1209"/>
        <end position="1226"/>
    </location>
</feature>
<feature type="compositionally biased region" description="Polar residues" evidence="8">
    <location>
        <begin position="1121"/>
        <end position="1134"/>
    </location>
</feature>
<evidence type="ECO:0000256" key="9">
    <source>
        <dbReference type="SAM" id="SignalP"/>
    </source>
</evidence>
<name>A7REP9_NEMVE</name>
<evidence type="ECO:0000256" key="5">
    <source>
        <dbReference type="ARBA" id="ARBA00023136"/>
    </source>
</evidence>
<feature type="compositionally biased region" description="Basic and acidic residues" evidence="8">
    <location>
        <begin position="1421"/>
        <end position="1436"/>
    </location>
</feature>
<feature type="compositionally biased region" description="Basic residues" evidence="8">
    <location>
        <begin position="607"/>
        <end position="635"/>
    </location>
</feature>
<evidence type="ECO:0000313" key="11">
    <source>
        <dbReference type="EMBL" id="EDO49951.1"/>
    </source>
</evidence>
<dbReference type="STRING" id="45351.A7REP9"/>
<feature type="compositionally biased region" description="Basic and acidic residues" evidence="8">
    <location>
        <begin position="1372"/>
        <end position="1382"/>
    </location>
</feature>
<feature type="compositionally biased region" description="Basic and acidic residues" evidence="8">
    <location>
        <begin position="1390"/>
        <end position="1406"/>
    </location>
</feature>
<keyword evidence="12" id="KW-1185">Reference proteome</keyword>
<feature type="compositionally biased region" description="Basic and acidic residues" evidence="8">
    <location>
        <begin position="1472"/>
        <end position="1481"/>
    </location>
</feature>
<feature type="compositionally biased region" description="Basic residues" evidence="8">
    <location>
        <begin position="951"/>
        <end position="963"/>
    </location>
</feature>
<feature type="compositionally biased region" description="Polar residues" evidence="8">
    <location>
        <begin position="791"/>
        <end position="808"/>
    </location>
</feature>
<evidence type="ECO:0000313" key="12">
    <source>
        <dbReference type="Proteomes" id="UP000001593"/>
    </source>
</evidence>
<feature type="region of interest" description="Disordered" evidence="8">
    <location>
        <begin position="876"/>
        <end position="909"/>
    </location>
</feature>
<protein>
    <recommendedName>
        <fullName evidence="10">WSC domain-containing protein</fullName>
    </recommendedName>
</protein>
<keyword evidence="5" id="KW-0472">Membrane</keyword>
<gene>
    <name evidence="11" type="ORF">NEMVEDRAFT_v1g196090</name>
</gene>
<feature type="domain" description="WSC" evidence="10">
    <location>
        <begin position="166"/>
        <end position="256"/>
    </location>
</feature>
<feature type="compositionally biased region" description="Polar residues" evidence="8">
    <location>
        <begin position="762"/>
        <end position="776"/>
    </location>
</feature>
<comment type="subcellular location">
    <subcellularLocation>
        <location evidence="1">Membrane</location>
        <topology evidence="1">Single-pass membrane protein</topology>
    </subcellularLocation>
</comment>
<sequence length="1922" mass="212817">MVCRRRQVLLQWSVLTLGLLSVVNSLPGKEITLPSLPGNNNVAFIARQKCFEPDERVLSRWKNGNYYKGAIESLTNTLNVLFDTGVRRSYNLRDEVNVITDRVPEDSELTVGSRVLVNRPRSRAFQIGYIRDIVGGSYLIWYEDGAYVYQYKPDIRVFNKSKVCDEPAYLGCYRDKIPRTLSVYIPTQPATIGACVDMCKSQGFSIAALRNSNLCFCGISYSKEFQGQENECNTPCYDNIYEICGGNSAFSQYWTGIVTTRPNLKTGAHARKHWIPRYGELPWAAIMAASERMIASQQWEWDPYTRTWHKAELIPPQWPGAQGQLRTVTWHGSPVTRNGWTWNGRNWWPDARMQRAAHRGDSRGTLLGATKAPPPNMVYDYRRRQYVDRMDHVKWSQLAHFPTFTDAVHHLPEASTEFRYLGCYADKPNHDLPVFVPVKPLTVKACALKCRAGGYSVAGVQSSWSCYCGNTYSRYGRLKEDKCDMRCGGDSKEKCGGVSTNSVYFTGIGAAVPIPPKVPGKKLVTTLKVKVSRKTSASKTLVKQLAMMTTNTSSGKLTVLYTASSKHTSKNGTTQQAAHTNVETSSKNNTDTLHPKMIPKKDNNTLKHGHQVLRKTKNHTKTPQQAKKKRIKHTKSSSADSSDDYEVESIKVKVNFSELKKALQTFSPEILRKVKHDLEKMEREKKLGEKEKKKKVKVLLDETISVQENALKEELKLLQQKANKVKGKIHELKTTNVKLVKPKNILGAKVEHDSVKGRQKGKGNTTHQSHASTSSGDVKGSNKVHLEHVTTIKSNDNKTSGINLVNKSRSQDPRVEKSGPEMTSKHEAPVRSHNASVLHNRNSAMKNVHHLQPQKTKVVKSTGGSVQNTKKTTKMVKGATLKRKRPGIKALSKQTPEKHLKSGKKVEKSISPSLQLLSLRKNGAKRPLTVKPISRLSPQSIKAKTIEKISQHNRNKNAKKPRLKQQQSKDKASKGQVLHKDKISNSNTNNLSRLPSQIKAMRENKASKSLSKQILDNRVRKFDEKVKPIHHDRLVNVSSTDIKDHAVEKETRGKVGSEKEVGKSNHDDAKPKVIPKEKKKNGNGTTTMKEASEGVSNKHVPHSREPTKNIDTSKHDPDLSSKGSTSKNKISSVRNGDHDRLVNVSSTDIKDHAVEKETRGKVDSEKEVGKSNHDDAKPKVIPKEKKKNGNGTTTMKEASEGVSNKHVPHSREPTKNIDTSKHDPDLSSKGSTSKNKISSVRNGDHDRLVNVSNTDIKDHTVEKGTRGKVDSEKEVGKANHDDAKTKVIPKEKKKNGNGTTMKEASDDVSNKHVPHSIEPTKNINTSKNDPDLSTKGSTTKNKVSLLRNVDTDPNKDGSELPADDASLTENPRVSEDFPENKSELPNINPDDIKAPQDDKDFPKDTPEPTDDNSISSNDESMLPKDDLDFSRDKDSDSISDSPKVLPDGISKPDKVEQMVSDDNGASASGKTVSDHSMEKIKGVNSGEGGDGNKGKGPVKMPKSPTNGVKASKDLSKGEDLWTKPDGSGSLPSSALTAEDIQRVRNLMLHGSGMIEVDSKDDDTSYMYFPEPGDPAKPGPDLNASSLLKEPSLAKVSLLDKEPSLQKDSSLVKGSLPANDSSLDKDSSLVIESTLAKDSLFSNNSPVFEDSLVQKDSSLSNIAQQNLVHALNDMDNTTQLNTSGIKLNGSKTLNNGILRKLSNEVQVVPSNVLKPENSFSGQTALNSSLSSASMISTTIGVNLPGKQSHLDHSSNAIERRSGIPKQNMGHAHDSVWKSGMRTHMLLTEVVDRSPRKLPPKFEMTPKDKQHKAHSKWDIIASYRKSAAVSNNDITTRGIAPVNKVGSHRKTKGNKYHSISERRLGKPHIGRKTLAVKKIDKDDDNDDGTDEVVKQTFDDYGSRNEVVWHGNRIQERSSEAEESW</sequence>
<dbReference type="InParanoid" id="A7REP9"/>
<dbReference type="InterPro" id="IPR002889">
    <property type="entry name" value="WSC_carb-bd"/>
</dbReference>
<feature type="domain" description="WSC" evidence="10">
    <location>
        <begin position="417"/>
        <end position="507"/>
    </location>
</feature>
<feature type="region of interest" description="Disordered" evidence="8">
    <location>
        <begin position="1045"/>
        <end position="1536"/>
    </location>
</feature>
<dbReference type="eggNOG" id="KOG4157">
    <property type="taxonomic scope" value="Eukaryota"/>
</dbReference>
<dbReference type="SMART" id="SM00321">
    <property type="entry name" value="WSC"/>
    <property type="match status" value="2"/>
</dbReference>
<keyword evidence="7" id="KW-0175">Coiled coil</keyword>
<dbReference type="GO" id="GO:0007165">
    <property type="term" value="P:signal transduction"/>
    <property type="evidence" value="ECO:0000318"/>
    <property type="project" value="GO_Central"/>
</dbReference>
<evidence type="ECO:0000256" key="7">
    <source>
        <dbReference type="SAM" id="Coils"/>
    </source>
</evidence>
<feature type="compositionally biased region" description="Basic and acidic residues" evidence="8">
    <location>
        <begin position="1510"/>
        <end position="1522"/>
    </location>
</feature>
<keyword evidence="2" id="KW-0812">Transmembrane</keyword>
<keyword evidence="6" id="KW-0325">Glycoprotein</keyword>
<dbReference type="HOGENOM" id="CLU_235359_0_0_1"/>
<feature type="region of interest" description="Disordered" evidence="8">
    <location>
        <begin position="566"/>
        <end position="644"/>
    </location>
</feature>
<evidence type="ECO:0000259" key="10">
    <source>
        <dbReference type="PROSITE" id="PS51212"/>
    </source>
</evidence>
<feature type="compositionally biased region" description="Basic and acidic residues" evidence="8">
    <location>
        <begin position="895"/>
        <end position="908"/>
    </location>
</feature>